<dbReference type="OrthoDB" id="146545at2"/>
<comment type="caution">
    <text evidence="1">The sequence shown here is derived from an EMBL/GenBank/DDBJ whole genome shotgun (WGS) entry which is preliminary data.</text>
</comment>
<proteinExistence type="predicted"/>
<dbReference type="AlphaFoldDB" id="A0A3E0A8F9"/>
<protein>
    <submittedName>
        <fullName evidence="1">Uncharacterized protein</fullName>
    </submittedName>
</protein>
<dbReference type="RefSeq" id="WP_126440558.1">
    <property type="nucleotide sequence ID" value="NZ_AP018437.1"/>
</dbReference>
<evidence type="ECO:0000313" key="1">
    <source>
        <dbReference type="EMBL" id="REG07211.1"/>
    </source>
</evidence>
<dbReference type="EMBL" id="QUMS01000003">
    <property type="protein sequence ID" value="REG07211.1"/>
    <property type="molecule type" value="Genomic_DNA"/>
</dbReference>
<dbReference type="Proteomes" id="UP000256388">
    <property type="component" value="Unassembled WGS sequence"/>
</dbReference>
<evidence type="ECO:0000313" key="2">
    <source>
        <dbReference type="Proteomes" id="UP000256388"/>
    </source>
</evidence>
<name>A0A3E0A8F9_9CHLR</name>
<keyword evidence="2" id="KW-1185">Reference proteome</keyword>
<gene>
    <name evidence="1" type="ORF">DFR64_2416</name>
</gene>
<reference evidence="1 2" key="1">
    <citation type="submission" date="2018-08" db="EMBL/GenBank/DDBJ databases">
        <title>Genomic Encyclopedia of Type Strains, Phase IV (KMG-IV): sequencing the most valuable type-strain genomes for metagenomic binning, comparative biology and taxonomic classification.</title>
        <authorList>
            <person name="Goeker M."/>
        </authorList>
    </citation>
    <scope>NUCLEOTIDE SEQUENCE [LARGE SCALE GENOMIC DNA]</scope>
    <source>
        <strain evidence="1 2">DSM 23923</strain>
    </source>
</reference>
<sequence length="743" mass="84253">MAEKPLPYLPASQGLYNPPLGLFLPALPQGVIGAWATENTPPGSLMLDPLGAHPLLATEAAATGRRVLMARNNPILWLMLETICRAPGSNHLWKVLSPLLISRRADESMEDHLRGLYATPCAGCGQMIQPQGFVWERGGRQPISRVYICPHCGDEGEREISPYDLQNLERLGSLRLHRARASQRVLQGSEYEQASIEAALDCYLPRALYVCMSLSNRMEQLEWRKEDKLLVQAMLLLVFDDATSLWHWPGRGQYHFQLSVPAKFLEKNLWLSLESAPESWGRYSTPIPITYWPKLPDDRGGICLYNRRQPDKGNLFQQENPAAVVCVFPRPNQAFWTLSAMWSGWLWGRKAVTPMRSALTRRRYDWRWFALALEAALRDLCDAIPVDTPMFGLLPQAAPNHLLGLLAGAHASGFELGGFAANLSEEVYQCLWQAGEPAPSPSGPQIQSNLRAYMQAREEPVRLPAIISDYLARLAMQNSLPVNIENLEETYFSQLQQAVSDSLKKGGFAQEYPTPAGGSKWGLVNQPAEEMPLSERLEIAIRDKLWEQPDSLLQELELHIFRGLPGRLTPETDDLRLCLQSYAEEDEDTAFLFHLRANEERAVRQADRSEMAALLEKRARSLGLEFTLEDNWVMEWKNAQGKALHRYYLLNSAIFSEPVLNTSANDPIQKVLVFPGSRSRWLQHRLQEDPRLKAALEAGGWHLMKYRYLRWLAAQEENSLERWESLLDGDPPLEEPSDQFQLF</sequence>
<organism evidence="1 2">
    <name type="scientific">Pelolinea submarina</name>
    <dbReference type="NCBI Taxonomy" id="913107"/>
    <lineage>
        <taxon>Bacteria</taxon>
        <taxon>Bacillati</taxon>
        <taxon>Chloroflexota</taxon>
        <taxon>Anaerolineae</taxon>
        <taxon>Anaerolineales</taxon>
        <taxon>Anaerolineaceae</taxon>
        <taxon>Pelolinea</taxon>
    </lineage>
</organism>
<accession>A0A3E0A8F9</accession>